<gene>
    <name evidence="5" type="ORF">A3A40_03095</name>
</gene>
<proteinExistence type="inferred from homology"/>
<dbReference type="InterPro" id="IPR015797">
    <property type="entry name" value="NUDIX_hydrolase-like_dom_sf"/>
</dbReference>
<dbReference type="GO" id="GO:0016787">
    <property type="term" value="F:hydrolase activity"/>
    <property type="evidence" value="ECO:0007669"/>
    <property type="project" value="UniProtKB-KW"/>
</dbReference>
<dbReference type="InterPro" id="IPR020084">
    <property type="entry name" value="NUDIX_hydrolase_CS"/>
</dbReference>
<dbReference type="PROSITE" id="PS51462">
    <property type="entry name" value="NUDIX"/>
    <property type="match status" value="1"/>
</dbReference>
<keyword evidence="2 3" id="KW-0378">Hydrolase</keyword>
<dbReference type="STRING" id="1798513.A3A40_03095"/>
<dbReference type="InterPro" id="IPR000086">
    <property type="entry name" value="NUDIX_hydrolase_dom"/>
</dbReference>
<comment type="caution">
    <text evidence="5">The sequence shown here is derived from an EMBL/GenBank/DDBJ whole genome shotgun (WGS) entry which is preliminary data.</text>
</comment>
<dbReference type="AlphaFoldDB" id="A0A1F6EK10"/>
<dbReference type="CDD" id="cd04678">
    <property type="entry name" value="NUDIX_MTH2_Nudt15"/>
    <property type="match status" value="1"/>
</dbReference>
<dbReference type="InterPro" id="IPR020476">
    <property type="entry name" value="Nudix_hydrolase"/>
</dbReference>
<sequence length="135" mass="14887">MDSKRVFGAVAVIVLNGGKVLLGQRTGTNGRGTWCFPGGKIEPGELVVEAAKRETLEEAGMAALNLDFAGYVDTPYPPSQFWLTLYFRCTEFSGEPSSPEPHKIDGWQWFSKDDLPSPLFGHTQAAFDKGFVWKD</sequence>
<comment type="cofactor">
    <cofactor evidence="1">
        <name>Mg(2+)</name>
        <dbReference type="ChEBI" id="CHEBI:18420"/>
    </cofactor>
</comment>
<dbReference type="Pfam" id="PF00293">
    <property type="entry name" value="NUDIX"/>
    <property type="match status" value="1"/>
</dbReference>
<evidence type="ECO:0000313" key="6">
    <source>
        <dbReference type="Proteomes" id="UP000178427"/>
    </source>
</evidence>
<name>A0A1F6EK10_9BACT</name>
<evidence type="ECO:0000256" key="3">
    <source>
        <dbReference type="RuleBase" id="RU003476"/>
    </source>
</evidence>
<comment type="similarity">
    <text evidence="3">Belongs to the Nudix hydrolase family.</text>
</comment>
<evidence type="ECO:0000259" key="4">
    <source>
        <dbReference type="PROSITE" id="PS51462"/>
    </source>
</evidence>
<accession>A0A1F6EK10</accession>
<dbReference type="PROSITE" id="PS00893">
    <property type="entry name" value="NUDIX_BOX"/>
    <property type="match status" value="1"/>
</dbReference>
<organism evidence="5 6">
    <name type="scientific">Candidatus Kaiserbacteria bacterium RIFCSPLOWO2_01_FULL_54_20</name>
    <dbReference type="NCBI Taxonomy" id="1798513"/>
    <lineage>
        <taxon>Bacteria</taxon>
        <taxon>Candidatus Kaiseribacteriota</taxon>
    </lineage>
</organism>
<dbReference type="EMBL" id="MFMA01000018">
    <property type="protein sequence ID" value="OGG73979.1"/>
    <property type="molecule type" value="Genomic_DNA"/>
</dbReference>
<reference evidence="5 6" key="1">
    <citation type="journal article" date="2016" name="Nat. Commun.">
        <title>Thousands of microbial genomes shed light on interconnected biogeochemical processes in an aquifer system.</title>
        <authorList>
            <person name="Anantharaman K."/>
            <person name="Brown C.T."/>
            <person name="Hug L.A."/>
            <person name="Sharon I."/>
            <person name="Castelle C.J."/>
            <person name="Probst A.J."/>
            <person name="Thomas B.C."/>
            <person name="Singh A."/>
            <person name="Wilkins M.J."/>
            <person name="Karaoz U."/>
            <person name="Brodie E.L."/>
            <person name="Williams K.H."/>
            <person name="Hubbard S.S."/>
            <person name="Banfield J.F."/>
        </authorList>
    </citation>
    <scope>NUCLEOTIDE SEQUENCE [LARGE SCALE GENOMIC DNA]</scope>
</reference>
<protein>
    <recommendedName>
        <fullName evidence="4">Nudix hydrolase domain-containing protein</fullName>
    </recommendedName>
</protein>
<evidence type="ECO:0000313" key="5">
    <source>
        <dbReference type="EMBL" id="OGG73979.1"/>
    </source>
</evidence>
<feature type="domain" description="Nudix hydrolase" evidence="4">
    <location>
        <begin position="5"/>
        <end position="132"/>
    </location>
</feature>
<dbReference type="Proteomes" id="UP000178427">
    <property type="component" value="Unassembled WGS sequence"/>
</dbReference>
<evidence type="ECO:0000256" key="2">
    <source>
        <dbReference type="ARBA" id="ARBA00022801"/>
    </source>
</evidence>
<dbReference type="PRINTS" id="PR00502">
    <property type="entry name" value="NUDIXFAMILY"/>
</dbReference>
<evidence type="ECO:0000256" key="1">
    <source>
        <dbReference type="ARBA" id="ARBA00001946"/>
    </source>
</evidence>
<dbReference type="PANTHER" id="PTHR43046:SF16">
    <property type="entry name" value="ADP-RIBOSE PYROPHOSPHATASE YJHB-RELATED"/>
    <property type="match status" value="1"/>
</dbReference>
<dbReference type="SUPFAM" id="SSF55811">
    <property type="entry name" value="Nudix"/>
    <property type="match status" value="1"/>
</dbReference>
<dbReference type="Gene3D" id="3.90.79.10">
    <property type="entry name" value="Nucleoside Triphosphate Pyrophosphohydrolase"/>
    <property type="match status" value="1"/>
</dbReference>
<dbReference type="PANTHER" id="PTHR43046">
    <property type="entry name" value="GDP-MANNOSE MANNOSYL HYDROLASE"/>
    <property type="match status" value="1"/>
</dbReference>